<dbReference type="PANTHER" id="PTHR39426:SF1">
    <property type="entry name" value="HOMOLOGY TO DEATH-ON-CURING PROTEIN OF PHAGE P1"/>
    <property type="match status" value="1"/>
</dbReference>
<dbReference type="PANTHER" id="PTHR39426">
    <property type="entry name" value="HOMOLOGY TO DEATH-ON-CURING PROTEIN OF PHAGE P1"/>
    <property type="match status" value="1"/>
</dbReference>
<dbReference type="RefSeq" id="WP_088483444.1">
    <property type="nucleotide sequence ID" value="NZ_NISI01000004.1"/>
</dbReference>
<dbReference type="AlphaFoldDB" id="A0A254N8M4"/>
<dbReference type="Pfam" id="PF02661">
    <property type="entry name" value="Fic"/>
    <property type="match status" value="1"/>
</dbReference>
<dbReference type="GO" id="GO:0016301">
    <property type="term" value="F:kinase activity"/>
    <property type="evidence" value="ECO:0007669"/>
    <property type="project" value="InterPro"/>
</dbReference>
<organism evidence="2 3">
    <name type="scientific">Roseateles puraquae</name>
    <dbReference type="NCBI Taxonomy" id="431059"/>
    <lineage>
        <taxon>Bacteria</taxon>
        <taxon>Pseudomonadati</taxon>
        <taxon>Pseudomonadota</taxon>
        <taxon>Betaproteobacteria</taxon>
        <taxon>Burkholderiales</taxon>
        <taxon>Sphaerotilaceae</taxon>
        <taxon>Roseateles</taxon>
    </lineage>
</organism>
<dbReference type="PROSITE" id="PS51459">
    <property type="entry name" value="FIDO"/>
    <property type="match status" value="1"/>
</dbReference>
<name>A0A254N8M4_9BURK</name>
<dbReference type="Gene3D" id="1.20.120.1870">
    <property type="entry name" value="Fic/DOC protein, Fido domain"/>
    <property type="match status" value="1"/>
</dbReference>
<reference evidence="2 3" key="1">
    <citation type="journal article" date="2007" name="Int. J. Syst. Evol. Microbiol.">
        <title>Description of Pelomonas aquatica sp. nov. and Pelomonas puraquae sp. nov., isolated from industrial and haemodialysis water.</title>
        <authorList>
            <person name="Gomila M."/>
            <person name="Bowien B."/>
            <person name="Falsen E."/>
            <person name="Moore E.R."/>
            <person name="Lalucat J."/>
        </authorList>
    </citation>
    <scope>NUCLEOTIDE SEQUENCE [LARGE SCALE GENOMIC DNA]</scope>
    <source>
        <strain evidence="2 3">CCUG 52769</strain>
    </source>
</reference>
<accession>A0A254N8M4</accession>
<dbReference type="InterPro" id="IPR053737">
    <property type="entry name" value="Type_II_TA_Toxin"/>
</dbReference>
<protein>
    <submittedName>
        <fullName evidence="2">Type II toxin-antitoxin system death-on-curing family toxin</fullName>
    </submittedName>
</protein>
<dbReference type="SUPFAM" id="SSF140931">
    <property type="entry name" value="Fic-like"/>
    <property type="match status" value="1"/>
</dbReference>
<dbReference type="OrthoDB" id="9802752at2"/>
<feature type="domain" description="Fido" evidence="1">
    <location>
        <begin position="11"/>
        <end position="127"/>
    </location>
</feature>
<evidence type="ECO:0000313" key="2">
    <source>
        <dbReference type="EMBL" id="OWR03904.1"/>
    </source>
</evidence>
<sequence length="132" mass="14237">MSLPPRSWRWLNAEVLQAVHLEQLAEHGGGAGTRDQALFESALARPQNLAHYGNPDVFDLAAAYAVGLAKNHPFVDGNKRTAYVAMELFLILNGTQLTADDASATLTMLAVAAGDIDEPTLAQWLREHASPC</sequence>
<dbReference type="InterPro" id="IPR003812">
    <property type="entry name" value="Fido"/>
</dbReference>
<dbReference type="InterPro" id="IPR006440">
    <property type="entry name" value="Doc"/>
</dbReference>
<keyword evidence="3" id="KW-1185">Reference proteome</keyword>
<dbReference type="PIRSF" id="PIRSF018297">
    <property type="entry name" value="Doc"/>
    <property type="match status" value="1"/>
</dbReference>
<dbReference type="InterPro" id="IPR036597">
    <property type="entry name" value="Fido-like_dom_sf"/>
</dbReference>
<evidence type="ECO:0000259" key="1">
    <source>
        <dbReference type="PROSITE" id="PS51459"/>
    </source>
</evidence>
<evidence type="ECO:0000313" key="3">
    <source>
        <dbReference type="Proteomes" id="UP000197446"/>
    </source>
</evidence>
<gene>
    <name evidence="2" type="ORF">CDO81_11940</name>
</gene>
<comment type="caution">
    <text evidence="2">The sequence shown here is derived from an EMBL/GenBank/DDBJ whole genome shotgun (WGS) entry which is preliminary data.</text>
</comment>
<proteinExistence type="predicted"/>
<dbReference type="NCBIfam" id="TIGR01550">
    <property type="entry name" value="DOC_P1"/>
    <property type="match status" value="1"/>
</dbReference>
<dbReference type="Proteomes" id="UP000197446">
    <property type="component" value="Unassembled WGS sequence"/>
</dbReference>
<dbReference type="EMBL" id="NISI01000004">
    <property type="protein sequence ID" value="OWR03904.1"/>
    <property type="molecule type" value="Genomic_DNA"/>
</dbReference>